<dbReference type="PROSITE" id="PS51186">
    <property type="entry name" value="GNAT"/>
    <property type="match status" value="1"/>
</dbReference>
<dbReference type="SUPFAM" id="SSF55729">
    <property type="entry name" value="Acyl-CoA N-acyltransferases (Nat)"/>
    <property type="match status" value="1"/>
</dbReference>
<keyword evidence="5" id="KW-1185">Reference proteome</keyword>
<name>A0ABS0U447_9GAMM</name>
<evidence type="ECO:0000259" key="3">
    <source>
        <dbReference type="PROSITE" id="PS51186"/>
    </source>
</evidence>
<evidence type="ECO:0000256" key="1">
    <source>
        <dbReference type="ARBA" id="ARBA00022679"/>
    </source>
</evidence>
<dbReference type="Pfam" id="PF00583">
    <property type="entry name" value="Acetyltransf_1"/>
    <property type="match status" value="1"/>
</dbReference>
<dbReference type="InterPro" id="IPR000182">
    <property type="entry name" value="GNAT_dom"/>
</dbReference>
<dbReference type="EMBL" id="JACOII010000024">
    <property type="protein sequence ID" value="MBI6548244.1"/>
    <property type="molecule type" value="Genomic_DNA"/>
</dbReference>
<dbReference type="Gene3D" id="3.40.630.30">
    <property type="match status" value="1"/>
</dbReference>
<dbReference type="RefSeq" id="WP_198689039.1">
    <property type="nucleotide sequence ID" value="NZ_CAWPUD010000021.1"/>
</dbReference>
<dbReference type="CDD" id="cd04301">
    <property type="entry name" value="NAT_SF"/>
    <property type="match status" value="1"/>
</dbReference>
<dbReference type="PRINTS" id="PR01754">
    <property type="entry name" value="SACTRNSFRASE"/>
</dbReference>
<dbReference type="InterPro" id="IPR008125">
    <property type="entry name" value="Streptothricin_AcTrfase"/>
</dbReference>
<evidence type="ECO:0000313" key="5">
    <source>
        <dbReference type="Proteomes" id="UP000696184"/>
    </source>
</evidence>
<comment type="caution">
    <text evidence="4">The sequence shown here is derived from an EMBL/GenBank/DDBJ whole genome shotgun (WGS) entry which is preliminary data.</text>
</comment>
<accession>A0ABS0U447</accession>
<evidence type="ECO:0000313" key="4">
    <source>
        <dbReference type="EMBL" id="MBI6548244.1"/>
    </source>
</evidence>
<dbReference type="InterPro" id="IPR016181">
    <property type="entry name" value="Acyl_CoA_acyltransferase"/>
</dbReference>
<gene>
    <name evidence="4" type="ORF">H8A87_05765</name>
</gene>
<dbReference type="PANTHER" id="PTHR43877:SF2">
    <property type="entry name" value="AMINOALKYLPHOSPHONATE N-ACETYLTRANSFERASE-RELATED"/>
    <property type="match status" value="1"/>
</dbReference>
<sequence length="174" mass="19826">MIPEYIEKLNVLDFSFTVAAALIAPFSDKSIEKIEPINPPYTKNYGFDNNDIWSYLMAKNQALLIAESIDRESIGYLAISEHWNNLASIDDIAVDIDHRGSGVAKSLMDAAVKWAVDLKLAGIRLETQSNNVTACRFYARYGFKLEGYDRYLYSALNFQNNEIVLFWYLIFADT</sequence>
<protein>
    <submittedName>
        <fullName evidence="4">GNAT family N-acetyltransferase</fullName>
    </submittedName>
</protein>
<dbReference type="Proteomes" id="UP000696184">
    <property type="component" value="Unassembled WGS sequence"/>
</dbReference>
<proteinExistence type="predicted"/>
<dbReference type="PANTHER" id="PTHR43877">
    <property type="entry name" value="AMINOALKYLPHOSPHONATE N-ACETYLTRANSFERASE-RELATED-RELATED"/>
    <property type="match status" value="1"/>
</dbReference>
<keyword evidence="1" id="KW-0808">Transferase</keyword>
<dbReference type="InterPro" id="IPR050832">
    <property type="entry name" value="Bact_Acetyltransf"/>
</dbReference>
<keyword evidence="2" id="KW-0012">Acyltransferase</keyword>
<evidence type="ECO:0000256" key="2">
    <source>
        <dbReference type="ARBA" id="ARBA00023315"/>
    </source>
</evidence>
<reference evidence="4 5" key="1">
    <citation type="submission" date="2020-08" db="EMBL/GenBank/DDBJ databases">
        <title>Description of Xenorhabdus lircayensis sp. nov., the symbiotic bacterium associated with the entomopathogenic nematode Steirnernema unicornum.</title>
        <authorList>
            <person name="Castaneda-Alvarez C."/>
            <person name="Prodan S."/>
            <person name="Zamorano A."/>
            <person name="San-Blas E."/>
            <person name="Aballay E."/>
        </authorList>
    </citation>
    <scope>NUCLEOTIDE SEQUENCE [LARGE SCALE GENOMIC DNA]</scope>
    <source>
        <strain evidence="4 5">VLS</strain>
    </source>
</reference>
<organism evidence="4 5">
    <name type="scientific">Xenorhabdus lircayensis</name>
    <dbReference type="NCBI Taxonomy" id="2763499"/>
    <lineage>
        <taxon>Bacteria</taxon>
        <taxon>Pseudomonadati</taxon>
        <taxon>Pseudomonadota</taxon>
        <taxon>Gammaproteobacteria</taxon>
        <taxon>Enterobacterales</taxon>
        <taxon>Morganellaceae</taxon>
        <taxon>Xenorhabdus</taxon>
    </lineage>
</organism>
<feature type="domain" description="N-acetyltransferase" evidence="3">
    <location>
        <begin position="24"/>
        <end position="170"/>
    </location>
</feature>